<proteinExistence type="predicted"/>
<sequence length="189" mass="19938">MLTVDGYGVIRWRIPPGGVLLPASAAEVLALDAAVRAATSGHVLVVADPDEPVRLPVQVLADFVRERLPALGHDIDPADWIPDPVEVAARVDPDCWPLDPPVVNADLTDLVLIAAWCAAGPDARPVRPEVPPERWAGLGGFGEEPPEIDPGPLPEGALLVGAAVHDERVERLEFALLGPDQALLAITLA</sequence>
<keyword evidence="2" id="KW-1185">Reference proteome</keyword>
<evidence type="ECO:0000313" key="1">
    <source>
        <dbReference type="EMBL" id="KUL35238.1"/>
    </source>
</evidence>
<dbReference type="Proteomes" id="UP000053244">
    <property type="component" value="Unassembled WGS sequence"/>
</dbReference>
<gene>
    <name evidence="1" type="ORF">ADL15_14525</name>
</gene>
<name>A0A0X3URP0_9ACTN</name>
<dbReference type="EMBL" id="LLZH01000109">
    <property type="protein sequence ID" value="KUL35238.1"/>
    <property type="molecule type" value="Genomic_DNA"/>
</dbReference>
<protein>
    <submittedName>
        <fullName evidence="1">Uncharacterized protein</fullName>
    </submittedName>
</protein>
<dbReference type="AlphaFoldDB" id="A0A0X3URP0"/>
<evidence type="ECO:0000313" key="2">
    <source>
        <dbReference type="Proteomes" id="UP000053244"/>
    </source>
</evidence>
<organism evidence="1 2">
    <name type="scientific">Actinoplanes awajinensis subsp. mycoplanecinus</name>
    <dbReference type="NCBI Taxonomy" id="135947"/>
    <lineage>
        <taxon>Bacteria</taxon>
        <taxon>Bacillati</taxon>
        <taxon>Actinomycetota</taxon>
        <taxon>Actinomycetes</taxon>
        <taxon>Micromonosporales</taxon>
        <taxon>Micromonosporaceae</taxon>
        <taxon>Actinoplanes</taxon>
    </lineage>
</organism>
<comment type="caution">
    <text evidence="1">The sequence shown here is derived from an EMBL/GenBank/DDBJ whole genome shotgun (WGS) entry which is preliminary data.</text>
</comment>
<reference evidence="1 2" key="1">
    <citation type="submission" date="2015-10" db="EMBL/GenBank/DDBJ databases">
        <authorList>
            <person name="Gilbert D.G."/>
        </authorList>
    </citation>
    <scope>NUCLEOTIDE SEQUENCE [LARGE SCALE GENOMIC DNA]</scope>
    <source>
        <strain evidence="1 2">NRRL B-16712</strain>
    </source>
</reference>
<accession>A0A0X3URP0</accession>
<dbReference type="RefSeq" id="WP_067689908.1">
    <property type="nucleotide sequence ID" value="NZ_LLZH01000109.1"/>
</dbReference>